<evidence type="ECO:0000313" key="3">
    <source>
        <dbReference type="Proteomes" id="UP000620147"/>
    </source>
</evidence>
<dbReference type="EMBL" id="BLYJ01000035">
    <property type="protein sequence ID" value="GFO89119.1"/>
    <property type="molecule type" value="Genomic_DNA"/>
</dbReference>
<protein>
    <recommendedName>
        <fullName evidence="4">DNA topoisomerase I</fullName>
    </recommendedName>
</protein>
<accession>A0ABQ1E2C7</accession>
<sequence>MVQRSVCLCDGKYIGIESIFTVIDGKQINIPDKLSALRTRSRKGELFCPCGCGANLILVAGDRNLRAQHFRLKDSARQHECTAETERPHSIYSKIVLKCWLDEKLNVPDVETRVPICLVGDTARKYEFSFVSRTSKLAVSYSCNRANLSDEKMEILRANSSGIRLIYIVDALNSCGNGQYPEALMKVQERQGYCLLLDVEEMEYSTAKLSVVFYAQDCTGLWREIEFAAGALREFSISEYGRLLYQNAPLAALCEWKKSEFEREVQQEKIRREQQMKELLERPEREQKQRPKRTQTLPVRRPQNTKSERQRAMEKLVHEKEEAGRRAQKKQREEAFRQTLAEQLNQQETQVIDPDGNRWVKCRYCGRVDKTTAFSSYGGRGSVNLGTCKICDRKPVSERRFIQK</sequence>
<evidence type="ECO:0008006" key="4">
    <source>
        <dbReference type="Google" id="ProtNLM"/>
    </source>
</evidence>
<dbReference type="Proteomes" id="UP000620147">
    <property type="component" value="Unassembled WGS sequence"/>
</dbReference>
<reference evidence="2 3" key="1">
    <citation type="submission" date="2020-06" db="EMBL/GenBank/DDBJ databases">
        <title>Characterization of fructooligosaccharide metabolism and fructooligosaccharide-degrading enzymes in human commensal butyrate producers.</title>
        <authorList>
            <person name="Tanno H."/>
            <person name="Fujii T."/>
            <person name="Hirano K."/>
            <person name="Maeno S."/>
            <person name="Tonozuka T."/>
            <person name="Sakamoto M."/>
            <person name="Ohkuma M."/>
            <person name="Tochio T."/>
            <person name="Endo A."/>
        </authorList>
    </citation>
    <scope>NUCLEOTIDE SEQUENCE [LARGE SCALE GENOMIC DNA]</scope>
    <source>
        <strain evidence="2 3">JCM 31056</strain>
    </source>
</reference>
<proteinExistence type="predicted"/>
<feature type="compositionally biased region" description="Basic and acidic residues" evidence="1">
    <location>
        <begin position="278"/>
        <end position="289"/>
    </location>
</feature>
<name>A0ABQ1E2C7_9FIRM</name>
<organism evidence="2 3">
    <name type="scientific">Butyricicoccus faecihominis</name>
    <dbReference type="NCBI Taxonomy" id="1712515"/>
    <lineage>
        <taxon>Bacteria</taxon>
        <taxon>Bacillati</taxon>
        <taxon>Bacillota</taxon>
        <taxon>Clostridia</taxon>
        <taxon>Eubacteriales</taxon>
        <taxon>Butyricicoccaceae</taxon>
        <taxon>Butyricicoccus</taxon>
    </lineage>
</organism>
<feature type="compositionally biased region" description="Polar residues" evidence="1">
    <location>
        <begin position="294"/>
        <end position="305"/>
    </location>
</feature>
<feature type="region of interest" description="Disordered" evidence="1">
    <location>
        <begin position="278"/>
        <end position="310"/>
    </location>
</feature>
<evidence type="ECO:0000256" key="1">
    <source>
        <dbReference type="SAM" id="MobiDB-lite"/>
    </source>
</evidence>
<gene>
    <name evidence="2" type="ORF">BUFA31_22830</name>
</gene>
<evidence type="ECO:0000313" key="2">
    <source>
        <dbReference type="EMBL" id="GFO89119.1"/>
    </source>
</evidence>
<dbReference type="RefSeq" id="WP_188886843.1">
    <property type="nucleotide sequence ID" value="NZ_BLYJ01000035.1"/>
</dbReference>
<keyword evidence="3" id="KW-1185">Reference proteome</keyword>
<comment type="caution">
    <text evidence="2">The sequence shown here is derived from an EMBL/GenBank/DDBJ whole genome shotgun (WGS) entry which is preliminary data.</text>
</comment>